<dbReference type="KEGG" id="svp:Pan189_37650"/>
<evidence type="ECO:0000313" key="3">
    <source>
        <dbReference type="EMBL" id="QDT39359.1"/>
    </source>
</evidence>
<feature type="domain" description="DUF427" evidence="2">
    <location>
        <begin position="34"/>
        <end position="123"/>
    </location>
</feature>
<evidence type="ECO:0000313" key="4">
    <source>
        <dbReference type="Proteomes" id="UP000317318"/>
    </source>
</evidence>
<dbReference type="OrthoDB" id="119916at2"/>
<protein>
    <recommendedName>
        <fullName evidence="2">DUF427 domain-containing protein</fullName>
    </recommendedName>
</protein>
<gene>
    <name evidence="3" type="ORF">Pan189_37650</name>
</gene>
<name>A0A517R665_9PLAN</name>
<accession>A0A517R665</accession>
<feature type="region of interest" description="Disordered" evidence="1">
    <location>
        <begin position="1"/>
        <end position="21"/>
    </location>
</feature>
<reference evidence="3 4" key="1">
    <citation type="submission" date="2019-02" db="EMBL/GenBank/DDBJ databases">
        <title>Deep-cultivation of Planctomycetes and their phenomic and genomic characterization uncovers novel biology.</title>
        <authorList>
            <person name="Wiegand S."/>
            <person name="Jogler M."/>
            <person name="Boedeker C."/>
            <person name="Pinto D."/>
            <person name="Vollmers J."/>
            <person name="Rivas-Marin E."/>
            <person name="Kohn T."/>
            <person name="Peeters S.H."/>
            <person name="Heuer A."/>
            <person name="Rast P."/>
            <person name="Oberbeckmann S."/>
            <person name="Bunk B."/>
            <person name="Jeske O."/>
            <person name="Meyerdierks A."/>
            <person name="Storesund J.E."/>
            <person name="Kallscheuer N."/>
            <person name="Luecker S."/>
            <person name="Lage O.M."/>
            <person name="Pohl T."/>
            <person name="Merkel B.J."/>
            <person name="Hornburger P."/>
            <person name="Mueller R.-W."/>
            <person name="Bruemmer F."/>
            <person name="Labrenz M."/>
            <person name="Spormann A.M."/>
            <person name="Op den Camp H."/>
            <person name="Overmann J."/>
            <person name="Amann R."/>
            <person name="Jetten M.S.M."/>
            <person name="Mascher T."/>
            <person name="Medema M.H."/>
            <person name="Devos D.P."/>
            <person name="Kaster A.-K."/>
            <person name="Ovreas L."/>
            <person name="Rohde M."/>
            <person name="Galperin M.Y."/>
            <person name="Jogler C."/>
        </authorList>
    </citation>
    <scope>NUCLEOTIDE SEQUENCE [LARGE SCALE GENOMIC DNA]</scope>
    <source>
        <strain evidence="3 4">Pan189</strain>
    </source>
</reference>
<evidence type="ECO:0000259" key="2">
    <source>
        <dbReference type="Pfam" id="PF04248"/>
    </source>
</evidence>
<proteinExistence type="predicted"/>
<dbReference type="InterPro" id="IPR038694">
    <property type="entry name" value="DUF427_sf"/>
</dbReference>
<organism evidence="3 4">
    <name type="scientific">Stratiformator vulcanicus</name>
    <dbReference type="NCBI Taxonomy" id="2527980"/>
    <lineage>
        <taxon>Bacteria</taxon>
        <taxon>Pseudomonadati</taxon>
        <taxon>Planctomycetota</taxon>
        <taxon>Planctomycetia</taxon>
        <taxon>Planctomycetales</taxon>
        <taxon>Planctomycetaceae</taxon>
        <taxon>Stratiformator</taxon>
    </lineage>
</organism>
<keyword evidence="4" id="KW-1185">Reference proteome</keyword>
<sequence>MLHPQRIEPGPGQESVWDYPRPPRLESVPQRLLVRFAGEVIAETTRGYRVLETSHPPVYYFPPDDVQSDFIVPVDGTTHCEWKGRAAYFDVRVGEQVAERVAYSYPAPVARFEAITDYLSFYAGPMDECHVGDEIVEPQPGDFYSGWITPDIVGPIKGGPGSRGW</sequence>
<dbReference type="PANTHER" id="PTHR43058">
    <property type="entry name" value="SLR0655 PROTEIN"/>
    <property type="match status" value="1"/>
</dbReference>
<dbReference type="Proteomes" id="UP000317318">
    <property type="component" value="Chromosome"/>
</dbReference>
<dbReference type="EMBL" id="CP036268">
    <property type="protein sequence ID" value="QDT39359.1"/>
    <property type="molecule type" value="Genomic_DNA"/>
</dbReference>
<dbReference type="RefSeq" id="WP_145365504.1">
    <property type="nucleotide sequence ID" value="NZ_CP036268.1"/>
</dbReference>
<dbReference type="Pfam" id="PF04248">
    <property type="entry name" value="NTP_transf_9"/>
    <property type="match status" value="1"/>
</dbReference>
<dbReference type="PANTHER" id="PTHR43058:SF1">
    <property type="entry name" value="DUF427 DOMAIN-CONTAINING PROTEIN"/>
    <property type="match status" value="1"/>
</dbReference>
<dbReference type="Gene3D" id="2.170.150.40">
    <property type="entry name" value="Domain of unknown function (DUF427)"/>
    <property type="match status" value="1"/>
</dbReference>
<evidence type="ECO:0000256" key="1">
    <source>
        <dbReference type="SAM" id="MobiDB-lite"/>
    </source>
</evidence>
<dbReference type="InterPro" id="IPR007361">
    <property type="entry name" value="DUF427"/>
</dbReference>
<dbReference type="AlphaFoldDB" id="A0A517R665"/>